<dbReference type="AlphaFoldDB" id="A0A9X3XF79"/>
<dbReference type="Proteomes" id="UP001151081">
    <property type="component" value="Unassembled WGS sequence"/>
</dbReference>
<reference evidence="2 3" key="1">
    <citation type="submission" date="2021-04" db="EMBL/GenBank/DDBJ databases">
        <title>Genome analysis of Polyangium sp.</title>
        <authorList>
            <person name="Li Y."/>
            <person name="Wang J."/>
        </authorList>
    </citation>
    <scope>NUCLEOTIDE SEQUENCE [LARGE SCALE GENOMIC DNA]</scope>
    <source>
        <strain evidence="2 3">SDU14</strain>
    </source>
</reference>
<dbReference type="RefSeq" id="WP_272427342.1">
    <property type="nucleotide sequence ID" value="NZ_JAGTJJ010000046.1"/>
</dbReference>
<name>A0A9X3XF79_9BACT</name>
<dbReference type="Pfam" id="PF01370">
    <property type="entry name" value="Epimerase"/>
    <property type="match status" value="1"/>
</dbReference>
<proteinExistence type="predicted"/>
<sequence>MRILVLGGTAFLGRTIVTEALGRDHHVTTFNRGRSFSDPPGVEVIRGDRTERADLERLRAGRWDAVVDTSGYVPRVVNQAAAVLREVAPVYAFASTASVYVDRPRLPVDETSRVYDCAPDAGPDDGDYGTLKAGCERAVVEHYGEAALLLRLGVIVGPYEDVGRLPWWLSRIARGGEVLAPGAPDVPMQLVDARDVARLTVDLLERGEGGALNVAGPSGHPTFGSLLSECAKVTESAARLVWVDDDFLLAHDVKPWSELPIWAPMDAECSAAWQMAVPRAEQLGLRCRPMIETIADTWALMRTGWQARPRPELPKLGIDEDKEQRILAAWRARAGAT</sequence>
<dbReference type="EMBL" id="JAGTJJ010000046">
    <property type="protein sequence ID" value="MDC3986996.1"/>
    <property type="molecule type" value="Genomic_DNA"/>
</dbReference>
<dbReference type="InterPro" id="IPR050177">
    <property type="entry name" value="Lipid_A_modif_metabolic_enz"/>
</dbReference>
<keyword evidence="3" id="KW-1185">Reference proteome</keyword>
<evidence type="ECO:0000259" key="1">
    <source>
        <dbReference type="Pfam" id="PF01370"/>
    </source>
</evidence>
<comment type="caution">
    <text evidence="2">The sequence shown here is derived from an EMBL/GenBank/DDBJ whole genome shotgun (WGS) entry which is preliminary data.</text>
</comment>
<protein>
    <submittedName>
        <fullName evidence="2">NAD-dependent epimerase/dehydratase family protein</fullName>
    </submittedName>
</protein>
<feature type="domain" description="NAD-dependent epimerase/dehydratase" evidence="1">
    <location>
        <begin position="3"/>
        <end position="215"/>
    </location>
</feature>
<dbReference type="InterPro" id="IPR036291">
    <property type="entry name" value="NAD(P)-bd_dom_sf"/>
</dbReference>
<evidence type="ECO:0000313" key="2">
    <source>
        <dbReference type="EMBL" id="MDC3986996.1"/>
    </source>
</evidence>
<dbReference type="PANTHER" id="PTHR43245:SF13">
    <property type="entry name" value="UDP-D-APIOSE_UDP-D-XYLOSE SYNTHASE 2"/>
    <property type="match status" value="1"/>
</dbReference>
<evidence type="ECO:0000313" key="3">
    <source>
        <dbReference type="Proteomes" id="UP001151081"/>
    </source>
</evidence>
<dbReference type="SUPFAM" id="SSF51735">
    <property type="entry name" value="NAD(P)-binding Rossmann-fold domains"/>
    <property type="match status" value="1"/>
</dbReference>
<dbReference type="Gene3D" id="3.40.50.720">
    <property type="entry name" value="NAD(P)-binding Rossmann-like Domain"/>
    <property type="match status" value="1"/>
</dbReference>
<gene>
    <name evidence="2" type="ORF">KEG57_41390</name>
</gene>
<organism evidence="2 3">
    <name type="scientific">Polyangium jinanense</name>
    <dbReference type="NCBI Taxonomy" id="2829994"/>
    <lineage>
        <taxon>Bacteria</taxon>
        <taxon>Pseudomonadati</taxon>
        <taxon>Myxococcota</taxon>
        <taxon>Polyangia</taxon>
        <taxon>Polyangiales</taxon>
        <taxon>Polyangiaceae</taxon>
        <taxon>Polyangium</taxon>
    </lineage>
</organism>
<accession>A0A9X3XF79</accession>
<dbReference type="PANTHER" id="PTHR43245">
    <property type="entry name" value="BIFUNCTIONAL POLYMYXIN RESISTANCE PROTEIN ARNA"/>
    <property type="match status" value="1"/>
</dbReference>
<dbReference type="InterPro" id="IPR001509">
    <property type="entry name" value="Epimerase_deHydtase"/>
</dbReference>